<proteinExistence type="inferred from homology"/>
<dbReference type="Proteomes" id="UP000694866">
    <property type="component" value="Unplaced"/>
</dbReference>
<dbReference type="InterPro" id="IPR026635">
    <property type="entry name" value="Efm4/METTL10"/>
</dbReference>
<gene>
    <name evidence="8 9" type="primary">LOC105263939</name>
</gene>
<sequence length="223" mass="25022">MGEELEQDLNSSELGTKEYWEKIYSEEIDNFEDHGDVGEVWFGKNNAVKMVRCISEDLSLSRTDKILDIGCGNGWTLVQLSKAGFTDLVGVDYAPSAINLARAVLEDNQVVPCKVHLMVGDILNTQDNLFLYEFRLIHDKGTYDAISLSPDNSSEKRHQYVENVHKILGTGGYLVISSCNWTQEELVKQFENYFDVALTIAAPVMKFGGKIGQSVTNIVFKKK</sequence>
<dbReference type="GO" id="GO:0005737">
    <property type="term" value="C:cytoplasm"/>
    <property type="evidence" value="ECO:0007669"/>
    <property type="project" value="UniProtKB-SubCell"/>
</dbReference>
<dbReference type="Pfam" id="PF13847">
    <property type="entry name" value="Methyltransf_31"/>
    <property type="match status" value="1"/>
</dbReference>
<keyword evidence="3 5" id="KW-0808">Transferase</keyword>
<dbReference type="GO" id="GO:0016279">
    <property type="term" value="F:protein-lysine N-methyltransferase activity"/>
    <property type="evidence" value="ECO:0007669"/>
    <property type="project" value="UniProtKB-UniRule"/>
</dbReference>
<keyword evidence="7" id="KW-1185">Reference proteome</keyword>
<organism evidence="7 8">
    <name type="scientific">Fopius arisanus</name>
    <dbReference type="NCBI Taxonomy" id="64838"/>
    <lineage>
        <taxon>Eukaryota</taxon>
        <taxon>Metazoa</taxon>
        <taxon>Ecdysozoa</taxon>
        <taxon>Arthropoda</taxon>
        <taxon>Hexapoda</taxon>
        <taxon>Insecta</taxon>
        <taxon>Pterygota</taxon>
        <taxon>Neoptera</taxon>
        <taxon>Endopterygota</taxon>
        <taxon>Hymenoptera</taxon>
        <taxon>Apocrita</taxon>
        <taxon>Ichneumonoidea</taxon>
        <taxon>Braconidae</taxon>
        <taxon>Opiinae</taxon>
        <taxon>Fopius</taxon>
    </lineage>
</organism>
<dbReference type="KEGG" id="fas:105263939"/>
<dbReference type="HAMAP" id="MF_03188">
    <property type="entry name" value="Methyltr_EFM4"/>
    <property type="match status" value="1"/>
</dbReference>
<feature type="domain" description="Methyltransferase" evidence="6">
    <location>
        <begin position="63"/>
        <end position="194"/>
    </location>
</feature>
<dbReference type="Gene3D" id="3.40.50.150">
    <property type="entry name" value="Vaccinia Virus protein VP39"/>
    <property type="match status" value="1"/>
</dbReference>
<dbReference type="PANTHER" id="PTHR12843:SF5">
    <property type="entry name" value="EEF1A LYSINE METHYLTRANSFERASE 2"/>
    <property type="match status" value="1"/>
</dbReference>
<evidence type="ECO:0000256" key="4">
    <source>
        <dbReference type="ARBA" id="ARBA00022691"/>
    </source>
</evidence>
<dbReference type="OrthoDB" id="540004at2759"/>
<evidence type="ECO:0000313" key="7">
    <source>
        <dbReference type="Proteomes" id="UP000694866"/>
    </source>
</evidence>
<dbReference type="InterPro" id="IPR029063">
    <property type="entry name" value="SAM-dependent_MTases_sf"/>
</dbReference>
<keyword evidence="1 5" id="KW-0963">Cytoplasm</keyword>
<reference evidence="8 9" key="1">
    <citation type="submission" date="2025-04" db="UniProtKB">
        <authorList>
            <consortium name="RefSeq"/>
        </authorList>
    </citation>
    <scope>IDENTIFICATION</scope>
    <source>
        <strain evidence="8 9">USDA-PBARC FA_bdor</strain>
        <tissue evidence="8 9">Whole organism</tissue>
    </source>
</reference>
<dbReference type="SUPFAM" id="SSF53335">
    <property type="entry name" value="S-adenosyl-L-methionine-dependent methyltransferases"/>
    <property type="match status" value="1"/>
</dbReference>
<protein>
    <recommendedName>
        <fullName evidence="5">Protein-lysine N-methyltransferase LOC105263939</fullName>
        <ecNumber evidence="5">2.1.1.-</ecNumber>
    </recommendedName>
</protein>
<evidence type="ECO:0000259" key="6">
    <source>
        <dbReference type="Pfam" id="PF13847"/>
    </source>
</evidence>
<evidence type="ECO:0000256" key="2">
    <source>
        <dbReference type="ARBA" id="ARBA00022603"/>
    </source>
</evidence>
<dbReference type="GeneID" id="105263939"/>
<keyword evidence="4 5" id="KW-0949">S-adenosyl-L-methionine</keyword>
<dbReference type="InterPro" id="IPR025714">
    <property type="entry name" value="Methyltranfer_dom"/>
</dbReference>
<accession>A0A9R1SWT3</accession>
<dbReference type="PANTHER" id="PTHR12843">
    <property type="entry name" value="PROTEIN-LYSINE N-METHYLTRANSFERASE METTL10"/>
    <property type="match status" value="1"/>
</dbReference>
<evidence type="ECO:0000256" key="1">
    <source>
        <dbReference type="ARBA" id="ARBA00022490"/>
    </source>
</evidence>
<dbReference type="GO" id="GO:0032259">
    <property type="term" value="P:methylation"/>
    <property type="evidence" value="ECO:0007669"/>
    <property type="project" value="UniProtKB-KW"/>
</dbReference>
<keyword evidence="2 5" id="KW-0489">Methyltransferase</keyword>
<accession>A0A9R1SX97</accession>
<dbReference type="RefSeq" id="XP_011298774.1">
    <property type="nucleotide sequence ID" value="XM_011300472.1"/>
</dbReference>
<name>A0A9R1SX97_9HYME</name>
<dbReference type="EC" id="2.1.1.-" evidence="5"/>
<dbReference type="AlphaFoldDB" id="A0A9R1SX97"/>
<evidence type="ECO:0000313" key="9">
    <source>
        <dbReference type="RefSeq" id="XP_011298774.1"/>
    </source>
</evidence>
<comment type="similarity">
    <text evidence="5">Belongs to the class I-like SAM-binding methyltransferase superfamily. EFM4 family.</text>
</comment>
<evidence type="ECO:0000256" key="5">
    <source>
        <dbReference type="HAMAP-Rule" id="MF_03188"/>
    </source>
</evidence>
<comment type="subcellular location">
    <subcellularLocation>
        <location evidence="5">Cytoplasm</location>
    </subcellularLocation>
</comment>
<dbReference type="CDD" id="cd02440">
    <property type="entry name" value="AdoMet_MTases"/>
    <property type="match status" value="1"/>
</dbReference>
<dbReference type="RefSeq" id="XP_011298773.1">
    <property type="nucleotide sequence ID" value="XM_011300471.1"/>
</dbReference>
<evidence type="ECO:0000256" key="3">
    <source>
        <dbReference type="ARBA" id="ARBA00022679"/>
    </source>
</evidence>
<evidence type="ECO:0000313" key="8">
    <source>
        <dbReference type="RefSeq" id="XP_011298773.1"/>
    </source>
</evidence>
<comment type="function">
    <text evidence="5">S-adenosyl-L-methionine-dependent protein-lysine N-methyltransferase that methylates elongation factor 1-alpha.</text>
</comment>